<protein>
    <submittedName>
        <fullName evidence="2">ATP/GTP-binding protein</fullName>
    </submittedName>
</protein>
<comment type="caution">
    <text evidence="2">The sequence shown here is derived from an EMBL/GenBank/DDBJ whole genome shotgun (WGS) entry which is preliminary data.</text>
</comment>
<gene>
    <name evidence="2" type="ORF">LZ495_29830</name>
</gene>
<evidence type="ECO:0000256" key="1">
    <source>
        <dbReference type="SAM" id="MobiDB-lite"/>
    </source>
</evidence>
<dbReference type="EMBL" id="JAKFHA010000023">
    <property type="protein sequence ID" value="MCF2531395.1"/>
    <property type="molecule type" value="Genomic_DNA"/>
</dbReference>
<evidence type="ECO:0000313" key="2">
    <source>
        <dbReference type="EMBL" id="MCF2531395.1"/>
    </source>
</evidence>
<dbReference type="AlphaFoldDB" id="A0AA41Q5K4"/>
<sequence length="102" mass="11466">MPRRNRPPRPERPEPEGGSGGWFGLEDRESGADGEWVVRPVSGAAATKVYRCPGCDHEIAVGVPHVVAWRADGVGTVEDRRHWHRACWNNRGHRRIGRRPGR</sequence>
<dbReference type="Proteomes" id="UP001165378">
    <property type="component" value="Unassembled WGS sequence"/>
</dbReference>
<name>A0AA41Q5K4_9ACTN</name>
<accession>A0AA41Q5K4</accession>
<organism evidence="2 3">
    <name type="scientific">Yinghuangia soli</name>
    <dbReference type="NCBI Taxonomy" id="2908204"/>
    <lineage>
        <taxon>Bacteria</taxon>
        <taxon>Bacillati</taxon>
        <taxon>Actinomycetota</taxon>
        <taxon>Actinomycetes</taxon>
        <taxon>Kitasatosporales</taxon>
        <taxon>Streptomycetaceae</taxon>
        <taxon>Yinghuangia</taxon>
    </lineage>
</organism>
<keyword evidence="3" id="KW-1185">Reference proteome</keyword>
<proteinExistence type="predicted"/>
<reference evidence="2" key="1">
    <citation type="submission" date="2022-01" db="EMBL/GenBank/DDBJ databases">
        <title>Genome-Based Taxonomic Classification of the Phylum Actinobacteria.</title>
        <authorList>
            <person name="Gao Y."/>
        </authorList>
    </citation>
    <scope>NUCLEOTIDE SEQUENCE</scope>
    <source>
        <strain evidence="2">KLBMP 8922</strain>
    </source>
</reference>
<evidence type="ECO:0000313" key="3">
    <source>
        <dbReference type="Proteomes" id="UP001165378"/>
    </source>
</evidence>
<feature type="region of interest" description="Disordered" evidence="1">
    <location>
        <begin position="1"/>
        <end position="28"/>
    </location>
</feature>